<dbReference type="PANTHER" id="PTHR34773:SF1">
    <property type="entry name" value="FLAGELLAR SECRETION CHAPERONE FLIS"/>
    <property type="match status" value="1"/>
</dbReference>
<keyword evidence="4 6" id="KW-1005">Bacterial flagellum biogenesis</keyword>
<keyword evidence="3 6" id="KW-0963">Cytoplasm</keyword>
<evidence type="ECO:0000313" key="8">
    <source>
        <dbReference type="Proteomes" id="UP000294567"/>
    </source>
</evidence>
<dbReference type="InterPro" id="IPR036584">
    <property type="entry name" value="FliS_sf"/>
</dbReference>
<evidence type="ECO:0000256" key="6">
    <source>
        <dbReference type="PIRNR" id="PIRNR039090"/>
    </source>
</evidence>
<reference evidence="7 8" key="1">
    <citation type="submission" date="2019-03" db="EMBL/GenBank/DDBJ databases">
        <title>Genomic Encyclopedia of Type Strains, Phase IV (KMG-IV): sequencing the most valuable type-strain genomes for metagenomic binning, comparative biology and taxonomic classification.</title>
        <authorList>
            <person name="Goeker M."/>
        </authorList>
    </citation>
    <scope>NUCLEOTIDE SEQUENCE [LARGE SCALE GENOMIC DNA]</scope>
    <source>
        <strain evidence="7 8">DSM 26752</strain>
    </source>
</reference>
<dbReference type="Proteomes" id="UP000294567">
    <property type="component" value="Unassembled WGS sequence"/>
</dbReference>
<sequence length="144" mass="17152">MDDAAIYESIERMRKMTYNALNQYKQNAVFTATPEELTLMLYDGGIKFMNIAKYNIENKDLQRAHEALIRAQDIIVELNSSLNMEYELSTNFRKLYEFILDRLIDANIQKEIKPIDEALEILMEMRDTWKEAMQQVKKKIYQNR</sequence>
<organism evidence="7 8">
    <name type="scientific">Keratinibaculum paraultunense</name>
    <dbReference type="NCBI Taxonomy" id="1278232"/>
    <lineage>
        <taxon>Bacteria</taxon>
        <taxon>Bacillati</taxon>
        <taxon>Bacillota</taxon>
        <taxon>Tissierellia</taxon>
        <taxon>Tissierellales</taxon>
        <taxon>Tepidimicrobiaceae</taxon>
        <taxon>Keratinibaculum</taxon>
    </lineage>
</organism>
<evidence type="ECO:0000256" key="4">
    <source>
        <dbReference type="ARBA" id="ARBA00022795"/>
    </source>
</evidence>
<comment type="caution">
    <text evidence="7">The sequence shown here is derived from an EMBL/GenBank/DDBJ whole genome shotgun (WGS) entry which is preliminary data.</text>
</comment>
<proteinExistence type="inferred from homology"/>
<comment type="subcellular location">
    <subcellularLocation>
        <location evidence="1 6">Cytoplasm</location>
        <location evidence="1 6">Cytosol</location>
    </subcellularLocation>
</comment>
<dbReference type="SUPFAM" id="SSF101116">
    <property type="entry name" value="Flagellar export chaperone FliS"/>
    <property type="match status" value="1"/>
</dbReference>
<dbReference type="InterPro" id="IPR003713">
    <property type="entry name" value="FliS"/>
</dbReference>
<dbReference type="Gene3D" id="1.20.120.340">
    <property type="entry name" value="Flagellar protein FliS"/>
    <property type="match status" value="1"/>
</dbReference>
<dbReference type="EMBL" id="SMAE01000001">
    <property type="protein sequence ID" value="TCS91597.1"/>
    <property type="molecule type" value="Genomic_DNA"/>
</dbReference>
<dbReference type="AlphaFoldDB" id="A0A4R3L2R0"/>
<accession>A0A4R3L2R0</accession>
<dbReference type="GO" id="GO:0071973">
    <property type="term" value="P:bacterial-type flagellum-dependent cell motility"/>
    <property type="evidence" value="ECO:0007669"/>
    <property type="project" value="TreeGrafter"/>
</dbReference>
<keyword evidence="5" id="KW-0143">Chaperone</keyword>
<gene>
    <name evidence="7" type="ORF">EDD65_10199</name>
</gene>
<evidence type="ECO:0000256" key="5">
    <source>
        <dbReference type="ARBA" id="ARBA00023186"/>
    </source>
</evidence>
<dbReference type="Pfam" id="PF02561">
    <property type="entry name" value="FliS"/>
    <property type="match status" value="1"/>
</dbReference>
<evidence type="ECO:0000313" key="7">
    <source>
        <dbReference type="EMBL" id="TCS91597.1"/>
    </source>
</evidence>
<dbReference type="GO" id="GO:0044780">
    <property type="term" value="P:bacterial-type flagellum assembly"/>
    <property type="evidence" value="ECO:0007669"/>
    <property type="project" value="InterPro"/>
</dbReference>
<evidence type="ECO:0000256" key="3">
    <source>
        <dbReference type="ARBA" id="ARBA00022490"/>
    </source>
</evidence>
<keyword evidence="7" id="KW-0282">Flagellum</keyword>
<dbReference type="PIRSF" id="PIRSF039090">
    <property type="entry name" value="Flis"/>
    <property type="match status" value="1"/>
</dbReference>
<dbReference type="NCBIfam" id="TIGR00208">
    <property type="entry name" value="fliS"/>
    <property type="match status" value="1"/>
</dbReference>
<keyword evidence="7" id="KW-0966">Cell projection</keyword>
<name>A0A4R3L2R0_9FIRM</name>
<evidence type="ECO:0000256" key="1">
    <source>
        <dbReference type="ARBA" id="ARBA00004514"/>
    </source>
</evidence>
<dbReference type="PANTHER" id="PTHR34773">
    <property type="entry name" value="FLAGELLAR SECRETION CHAPERONE FLIS"/>
    <property type="match status" value="1"/>
</dbReference>
<dbReference type="GO" id="GO:0005829">
    <property type="term" value="C:cytosol"/>
    <property type="evidence" value="ECO:0007669"/>
    <property type="project" value="UniProtKB-SubCell"/>
</dbReference>
<comment type="similarity">
    <text evidence="2 6">Belongs to the FliS family.</text>
</comment>
<evidence type="ECO:0000256" key="2">
    <source>
        <dbReference type="ARBA" id="ARBA00008787"/>
    </source>
</evidence>
<dbReference type="CDD" id="cd16098">
    <property type="entry name" value="FliS"/>
    <property type="match status" value="1"/>
</dbReference>
<keyword evidence="8" id="KW-1185">Reference proteome</keyword>
<protein>
    <recommendedName>
        <fullName evidence="6">Flagellar secretion chaperone FliS</fullName>
    </recommendedName>
</protein>
<keyword evidence="7" id="KW-0969">Cilium</keyword>